<feature type="compositionally biased region" description="Acidic residues" evidence="1">
    <location>
        <begin position="347"/>
        <end position="357"/>
    </location>
</feature>
<dbReference type="AlphaFoldDB" id="A0A837NCL4"/>
<feature type="region of interest" description="Disordered" evidence="1">
    <location>
        <begin position="336"/>
        <end position="370"/>
    </location>
</feature>
<reference evidence="3 4" key="1">
    <citation type="submission" date="2015-08" db="EMBL/GenBank/DDBJ databases">
        <title>Genome sequencing and assembly of the deep-sea bacterium Idiomarina zobellii.</title>
        <authorList>
            <person name="Mithoefer S.D."/>
            <person name="Rheaume B.A."/>
            <person name="MacLea K.S."/>
        </authorList>
    </citation>
    <scope>NUCLEOTIDE SEQUENCE [LARGE SCALE GENOMIC DNA]</scope>
    <source>
        <strain evidence="3 4">KMM 231</strain>
    </source>
</reference>
<keyword evidence="4" id="KW-1185">Reference proteome</keyword>
<evidence type="ECO:0000259" key="2">
    <source>
        <dbReference type="Pfam" id="PF18623"/>
    </source>
</evidence>
<protein>
    <recommendedName>
        <fullName evidence="2">TnsE C-terminal domain-containing protein</fullName>
    </recommendedName>
</protein>
<dbReference type="EMBL" id="LHSG01000018">
    <property type="protein sequence ID" value="KPD21573.1"/>
    <property type="molecule type" value="Genomic_DNA"/>
</dbReference>
<dbReference type="Proteomes" id="UP000053030">
    <property type="component" value="Unassembled WGS sequence"/>
</dbReference>
<name>A0A837NCL4_9GAMM</name>
<comment type="caution">
    <text evidence="3">The sequence shown here is derived from an EMBL/GenBank/DDBJ whole genome shotgun (WGS) entry which is preliminary data.</text>
</comment>
<feature type="domain" description="TnsE C-terminal" evidence="2">
    <location>
        <begin position="382"/>
        <end position="523"/>
    </location>
</feature>
<dbReference type="OrthoDB" id="5899304at2"/>
<organism evidence="3 4">
    <name type="scientific">Idiomarina zobellii</name>
    <dbReference type="NCBI Taxonomy" id="86103"/>
    <lineage>
        <taxon>Bacteria</taxon>
        <taxon>Pseudomonadati</taxon>
        <taxon>Pseudomonadota</taxon>
        <taxon>Gammaproteobacteria</taxon>
        <taxon>Alteromonadales</taxon>
        <taxon>Idiomarinaceae</taxon>
        <taxon>Idiomarina</taxon>
    </lineage>
</organism>
<evidence type="ECO:0000313" key="4">
    <source>
        <dbReference type="Proteomes" id="UP000053030"/>
    </source>
</evidence>
<gene>
    <name evidence="3" type="ORF">AFK76_11855</name>
</gene>
<evidence type="ECO:0000256" key="1">
    <source>
        <dbReference type="SAM" id="MobiDB-lite"/>
    </source>
</evidence>
<feature type="region of interest" description="Disordered" evidence="1">
    <location>
        <begin position="272"/>
        <end position="306"/>
    </location>
</feature>
<dbReference type="Pfam" id="PF18623">
    <property type="entry name" value="TnsE_C"/>
    <property type="match status" value="1"/>
</dbReference>
<feature type="compositionally biased region" description="Polar residues" evidence="1">
    <location>
        <begin position="277"/>
        <end position="287"/>
    </location>
</feature>
<evidence type="ECO:0000313" key="3">
    <source>
        <dbReference type="EMBL" id="KPD21573.1"/>
    </source>
</evidence>
<dbReference type="RefSeq" id="WP_053954502.1">
    <property type="nucleotide sequence ID" value="NZ_FNCB01000019.1"/>
</dbReference>
<proteinExistence type="predicted"/>
<dbReference type="InterPro" id="IPR041419">
    <property type="entry name" value="TnsE_C"/>
</dbReference>
<accession>A0A837NCL4</accession>
<sequence>MSDTRFKNIENNSELLHLGDLFRSTTAKYWRINAWLSPIQNKRHAAFSNLPMLARGRVLNAIGEKPKRDRASCSITRDSIISECNLNEFPEFAYASLAKAEARQKGFLVETQGKPSFIIPQLELARVLFLHSGYLCRAALTSETLTHEFDVQERLNEGKVIVNVLKLSTFPKKAFDDAGTRRMLAWLLIDRNARKSFESIFRYYKQFSRVNNGWEMWTFSFEPPQMFGWSFTFHGRADEASNKFFVEEITDLTFHGSLPDRVLFQHDSFKRYEDKSTGGTPNGSPWTQRPDEHEINDDETASNNNEPVILRNDIHTINFLGHTQTAKVNQVVESDTGALNPEPNEVASEEVSTDEPTEGGKLPAADFTGPNDATDLSRMCESRFEAFNHMLELLQKNGVTLLSKETKALPQSGRGQKHLLKNGEPRVICCAEVSFEGRHAYILEVDTSDGVSKLSSKIFSCSSSKLYEVWDTLVMGVTSKKLSWPASLINENFNRESIASVNHPRNAGSGQGNIPADAITNWALSFLIRL</sequence>